<proteinExistence type="predicted"/>
<dbReference type="InterPro" id="IPR036271">
    <property type="entry name" value="Tet_transcr_reg_TetR-rel_C_sf"/>
</dbReference>
<sequence>MVRSKEQNERMSHVTREKIIEAALSLFAYKGYALTTIKDVSKTAGISTGLIYRHFHSKEELFDTLIEMAIIEIKELINFLDTDINPKDMINSLVEKIIAGIESSELIAHYYLLVSRSFIDNDVTKQQENLKTINLILFQKMSNLIEKGQQLGELKEGNADKLSLLFFSLTQGIASMKLFLEDKFIALESQDLTVFLINEEKGEEYV</sequence>
<organism evidence="5 6">
    <name type="scientific">Oceanobacillus kimchii</name>
    <dbReference type="NCBI Taxonomy" id="746691"/>
    <lineage>
        <taxon>Bacteria</taxon>
        <taxon>Bacillati</taxon>
        <taxon>Bacillota</taxon>
        <taxon>Bacilli</taxon>
        <taxon>Bacillales</taxon>
        <taxon>Bacillaceae</taxon>
        <taxon>Oceanobacillus</taxon>
    </lineage>
</organism>
<evidence type="ECO:0000256" key="1">
    <source>
        <dbReference type="ARBA" id="ARBA00022491"/>
    </source>
</evidence>
<name>A0ABQ5TFS6_9BACI</name>
<dbReference type="RefSeq" id="WP_017795340.1">
    <property type="nucleotide sequence ID" value="NZ_BSKO01000001.1"/>
</dbReference>
<keyword evidence="1" id="KW-0678">Repressor</keyword>
<dbReference type="InterPro" id="IPR009057">
    <property type="entry name" value="Homeodomain-like_sf"/>
</dbReference>
<dbReference type="PANTHER" id="PTHR43479:SF11">
    <property type="entry name" value="ACREF_ENVCD OPERON REPRESSOR-RELATED"/>
    <property type="match status" value="1"/>
</dbReference>
<feature type="domain" description="HTH tetR-type" evidence="4">
    <location>
        <begin position="13"/>
        <end position="73"/>
    </location>
</feature>
<dbReference type="Pfam" id="PF00440">
    <property type="entry name" value="TetR_N"/>
    <property type="match status" value="1"/>
</dbReference>
<dbReference type="Proteomes" id="UP001275436">
    <property type="component" value="Unassembled WGS sequence"/>
</dbReference>
<evidence type="ECO:0000256" key="3">
    <source>
        <dbReference type="PROSITE-ProRule" id="PRU00335"/>
    </source>
</evidence>
<dbReference type="Gene3D" id="1.10.357.10">
    <property type="entry name" value="Tetracycline Repressor, domain 2"/>
    <property type="match status" value="1"/>
</dbReference>
<keyword evidence="6" id="KW-1185">Reference proteome</keyword>
<dbReference type="EMBL" id="BSKO01000001">
    <property type="protein sequence ID" value="GLO64541.1"/>
    <property type="molecule type" value="Genomic_DNA"/>
</dbReference>
<dbReference type="InterPro" id="IPR023772">
    <property type="entry name" value="DNA-bd_HTH_TetR-type_CS"/>
</dbReference>
<comment type="caution">
    <text evidence="5">The sequence shown here is derived from an EMBL/GenBank/DDBJ whole genome shotgun (WGS) entry which is preliminary data.</text>
</comment>
<dbReference type="PROSITE" id="PS01081">
    <property type="entry name" value="HTH_TETR_1"/>
    <property type="match status" value="1"/>
</dbReference>
<dbReference type="SUPFAM" id="SSF46689">
    <property type="entry name" value="Homeodomain-like"/>
    <property type="match status" value="1"/>
</dbReference>
<dbReference type="PANTHER" id="PTHR43479">
    <property type="entry name" value="ACREF/ENVCD OPERON REPRESSOR-RELATED"/>
    <property type="match status" value="1"/>
</dbReference>
<protein>
    <submittedName>
        <fullName evidence="5">TetR family transcriptional regulator</fullName>
    </submittedName>
</protein>
<evidence type="ECO:0000256" key="2">
    <source>
        <dbReference type="ARBA" id="ARBA00023125"/>
    </source>
</evidence>
<evidence type="ECO:0000313" key="6">
    <source>
        <dbReference type="Proteomes" id="UP001275436"/>
    </source>
</evidence>
<dbReference type="InterPro" id="IPR001647">
    <property type="entry name" value="HTH_TetR"/>
</dbReference>
<dbReference type="SUPFAM" id="SSF48498">
    <property type="entry name" value="Tetracyclin repressor-like, C-terminal domain"/>
    <property type="match status" value="1"/>
</dbReference>
<dbReference type="PRINTS" id="PR00455">
    <property type="entry name" value="HTHTETR"/>
</dbReference>
<accession>A0ABQ5TFS6</accession>
<dbReference type="PROSITE" id="PS50977">
    <property type="entry name" value="HTH_TETR_2"/>
    <property type="match status" value="1"/>
</dbReference>
<reference evidence="5 6" key="1">
    <citation type="submission" date="2023-02" db="EMBL/GenBank/DDBJ databases">
        <title>Oceanobacillus kimchii IFOP_LL358 isolated form Alexandrium catenella lab strain.</title>
        <authorList>
            <person name="Gajardo G."/>
            <person name="Ueki S."/>
            <person name="Maruyama F."/>
        </authorList>
    </citation>
    <scope>NUCLEOTIDE SEQUENCE [LARGE SCALE GENOMIC DNA]</scope>
    <source>
        <strain evidence="5 6">IFOP_LL358</strain>
    </source>
</reference>
<evidence type="ECO:0000313" key="5">
    <source>
        <dbReference type="EMBL" id="GLO64541.1"/>
    </source>
</evidence>
<keyword evidence="2 3" id="KW-0238">DNA-binding</keyword>
<dbReference type="InterPro" id="IPR050624">
    <property type="entry name" value="HTH-type_Tx_Regulator"/>
</dbReference>
<evidence type="ECO:0000259" key="4">
    <source>
        <dbReference type="PROSITE" id="PS50977"/>
    </source>
</evidence>
<gene>
    <name evidence="5" type="ORF">MACH08_03250</name>
</gene>
<feature type="DNA-binding region" description="H-T-H motif" evidence="3">
    <location>
        <begin position="36"/>
        <end position="55"/>
    </location>
</feature>